<evidence type="ECO:0000256" key="2">
    <source>
        <dbReference type="SAM" id="Phobius"/>
    </source>
</evidence>
<feature type="region of interest" description="Disordered" evidence="1">
    <location>
        <begin position="836"/>
        <end position="864"/>
    </location>
</feature>
<dbReference type="InterPro" id="IPR002656">
    <property type="entry name" value="Acyl_transf_3_dom"/>
</dbReference>
<gene>
    <name evidence="4" type="ORF">VPNG_04129</name>
</gene>
<keyword evidence="2" id="KW-1133">Transmembrane helix</keyword>
<protein>
    <recommendedName>
        <fullName evidence="3">Acyltransferase 3 domain-containing protein</fullName>
    </recommendedName>
</protein>
<keyword evidence="2" id="KW-0812">Transmembrane</keyword>
<name>A0A423XDJ1_9PEZI</name>
<sequence length="892" mass="97551">MSANFWGGSAPQRREPLLPQSRKELGSDDHRGGGTAAPGDDEKAADPGRERDKIRCLDGLRGVACFLVFNYHFLWPWTPLIMLGYGARVPQSPEPFKEWASLPIICLLHRGRPMVAIFFAISGYVLCRHMLRAIHQRRLDDVYKRLASAVFRRVFRLYLPPTISMFIVAWLAQMGAFRSEDAIYKGPDSVWINGTSPLYLNSTIHWNDTLCLNSTSQLYGAAAIYADANQPKAKPKPRRRSNGTSLFNETAQQPPTQKTDTLHGLYTYLGYHADGSRYELPQYDVSDLGLNASSNATAPRNFTWVQLGGMWEEHPHIHPNIVKALANFTVVYSEWANPFNFGHYHPRYDPHTYTIPMELRGSMVLYTFLLGTAALRARWRLGTAAGLSVYALTLGRWDMGTFLGGMVLSEVDVLRSSDPGEVAPDDRALLLSLGCAGTKGLHVLNDLSPRKSRALRWLVILVALWLLSYPDAGAEYTPGFRLLAWLAPRWYLPISKWMYYQSIGALLLIPSVLRSPTLRGLLEGSTAQYLGKVSFSFYLVHGPVLHSLGFWIMPRLFEWFGRPVGAVRYLATIQFMMRPTRHRTMLVSALAYLLAMPLTVQATSSVASSGLATTYFIDTVTGYNDLSTCAEQVVSTIVRAQSSGCGDGGALTSYTCFCTDSSSLMSYEITSAISLSCSSSIWSAQASSAISVFDAYCALGGQADTATATAASTAASTSTGSPSPAATADTTAASSTSTPITATPAASTTGSSASNSRTVAIAAGVAVPCVVIGLALIGFLLWRRRRVNLEARSEKQQRLESAPGGTGSNDARPRFPWPSGMAGARELPTQLHYAQEMPLEKDFSSPPTSSSSQLSPEQPYTPAVYQVHEAEQYQRWVAAPHGQEPHELPASN</sequence>
<feature type="transmembrane region" description="Helical" evidence="2">
    <location>
        <begin position="102"/>
        <end position="127"/>
    </location>
</feature>
<feature type="transmembrane region" description="Helical" evidence="2">
    <location>
        <begin position="59"/>
        <end position="82"/>
    </location>
</feature>
<proteinExistence type="predicted"/>
<feature type="region of interest" description="Disordered" evidence="1">
    <location>
        <begin position="230"/>
        <end position="258"/>
    </location>
</feature>
<feature type="domain" description="Acyltransferase 3" evidence="3">
    <location>
        <begin position="56"/>
        <end position="191"/>
    </location>
</feature>
<feature type="region of interest" description="Disordered" evidence="1">
    <location>
        <begin position="714"/>
        <end position="753"/>
    </location>
</feature>
<dbReference type="Pfam" id="PF01757">
    <property type="entry name" value="Acyl_transf_3"/>
    <property type="match status" value="2"/>
</dbReference>
<feature type="compositionally biased region" description="Basic and acidic residues" evidence="1">
    <location>
        <begin position="12"/>
        <end position="32"/>
    </location>
</feature>
<evidence type="ECO:0000256" key="1">
    <source>
        <dbReference type="SAM" id="MobiDB-lite"/>
    </source>
</evidence>
<dbReference type="InParanoid" id="A0A423XDJ1"/>
<organism evidence="4 5">
    <name type="scientific">Cytospora leucostoma</name>
    <dbReference type="NCBI Taxonomy" id="1230097"/>
    <lineage>
        <taxon>Eukaryota</taxon>
        <taxon>Fungi</taxon>
        <taxon>Dikarya</taxon>
        <taxon>Ascomycota</taxon>
        <taxon>Pezizomycotina</taxon>
        <taxon>Sordariomycetes</taxon>
        <taxon>Sordariomycetidae</taxon>
        <taxon>Diaporthales</taxon>
        <taxon>Cytosporaceae</taxon>
        <taxon>Cytospora</taxon>
    </lineage>
</organism>
<dbReference type="STRING" id="1230097.A0A423XDJ1"/>
<evidence type="ECO:0000313" key="5">
    <source>
        <dbReference type="Proteomes" id="UP000285146"/>
    </source>
</evidence>
<comment type="caution">
    <text evidence="4">The sequence shown here is derived from an EMBL/GenBank/DDBJ whole genome shotgun (WGS) entry which is preliminary data.</text>
</comment>
<evidence type="ECO:0000259" key="3">
    <source>
        <dbReference type="Pfam" id="PF01757"/>
    </source>
</evidence>
<feature type="transmembrane region" description="Helical" evidence="2">
    <location>
        <begin position="759"/>
        <end position="782"/>
    </location>
</feature>
<keyword evidence="2" id="KW-0472">Membrane</keyword>
<dbReference type="EMBL" id="LKEB01000016">
    <property type="protein sequence ID" value="ROW14085.1"/>
    <property type="molecule type" value="Genomic_DNA"/>
</dbReference>
<evidence type="ECO:0000313" key="4">
    <source>
        <dbReference type="EMBL" id="ROW14085.1"/>
    </source>
</evidence>
<keyword evidence="5" id="KW-1185">Reference proteome</keyword>
<feature type="region of interest" description="Disordered" evidence="1">
    <location>
        <begin position="792"/>
        <end position="823"/>
    </location>
</feature>
<dbReference type="InterPro" id="IPR050879">
    <property type="entry name" value="Acyltransferase_3"/>
</dbReference>
<accession>A0A423XDJ1</accession>
<feature type="domain" description="Acyltransferase 3" evidence="3">
    <location>
        <begin position="316"/>
        <end position="557"/>
    </location>
</feature>
<dbReference type="AlphaFoldDB" id="A0A423XDJ1"/>
<feature type="region of interest" description="Disordered" evidence="1">
    <location>
        <begin position="1"/>
        <end position="48"/>
    </location>
</feature>
<dbReference type="OrthoDB" id="5819582at2759"/>
<feature type="compositionally biased region" description="Low complexity" evidence="1">
    <location>
        <begin position="844"/>
        <end position="858"/>
    </location>
</feature>
<dbReference type="PANTHER" id="PTHR23028">
    <property type="entry name" value="ACETYLTRANSFERASE"/>
    <property type="match status" value="1"/>
</dbReference>
<feature type="compositionally biased region" description="Polar residues" evidence="1">
    <location>
        <begin position="242"/>
        <end position="258"/>
    </location>
</feature>
<reference evidence="4 5" key="1">
    <citation type="submission" date="2015-09" db="EMBL/GenBank/DDBJ databases">
        <title>Host preference determinants of Valsa canker pathogens revealed by comparative genomics.</title>
        <authorList>
            <person name="Yin Z."/>
            <person name="Huang L."/>
        </authorList>
    </citation>
    <scope>NUCLEOTIDE SEQUENCE [LARGE SCALE GENOMIC DNA]</scope>
    <source>
        <strain evidence="4 5">SXYLt</strain>
    </source>
</reference>
<dbReference type="GO" id="GO:0016747">
    <property type="term" value="F:acyltransferase activity, transferring groups other than amino-acyl groups"/>
    <property type="evidence" value="ECO:0007669"/>
    <property type="project" value="InterPro"/>
</dbReference>
<dbReference type="Proteomes" id="UP000285146">
    <property type="component" value="Unassembled WGS sequence"/>
</dbReference>
<dbReference type="PANTHER" id="PTHR23028:SF134">
    <property type="entry name" value="PUTATIVE (AFU_ORTHOLOGUE AFUA_4G08520)-RELATED"/>
    <property type="match status" value="1"/>
</dbReference>